<gene>
    <name evidence="1" type="ORF">ENM11_08785</name>
</gene>
<evidence type="ECO:0000313" key="1">
    <source>
        <dbReference type="EMBL" id="HHK69219.1"/>
    </source>
</evidence>
<sequence>MVGINDKRVAPVSFSIDAASLNEFEEAVKETEWLEEIHADNKRSERIRRALRATRIILRTSPAEVRRHILKTVEYSSGLVEKEDVEIEILKKELESLETILLLLAALEELEKGRHGGDFKESLALTLRNQRAMLSAGKIREVKKTLDSLSVILTVPRK</sequence>
<protein>
    <submittedName>
        <fullName evidence="1">Uncharacterized protein</fullName>
    </submittedName>
</protein>
<dbReference type="AlphaFoldDB" id="A0A7C5LDZ5"/>
<name>A0A7C5LDZ5_CALS0</name>
<proteinExistence type="predicted"/>
<dbReference type="EMBL" id="DRWN01000070">
    <property type="protein sequence ID" value="HHK69219.1"/>
    <property type="molecule type" value="Genomic_DNA"/>
</dbReference>
<comment type="caution">
    <text evidence="1">The sequence shown here is derived from an EMBL/GenBank/DDBJ whole genome shotgun (WGS) entry which is preliminary data.</text>
</comment>
<reference evidence="1" key="1">
    <citation type="journal article" date="2020" name="mSystems">
        <title>Genome- and Community-Level Interaction Insights into Carbon Utilization and Element Cycling Functions of Hydrothermarchaeota in Hydrothermal Sediment.</title>
        <authorList>
            <person name="Zhou Z."/>
            <person name="Liu Y."/>
            <person name="Xu W."/>
            <person name="Pan J."/>
            <person name="Luo Z.H."/>
            <person name="Li M."/>
        </authorList>
    </citation>
    <scope>NUCLEOTIDE SEQUENCE [LARGE SCALE GENOMIC DNA]</scope>
    <source>
        <strain evidence="1">SpSt-1056</strain>
    </source>
</reference>
<accession>A0A7C5LDZ5</accession>
<organism evidence="1">
    <name type="scientific">Caldiarchaeum subterraneum</name>
    <dbReference type="NCBI Taxonomy" id="311458"/>
    <lineage>
        <taxon>Archaea</taxon>
        <taxon>Nitrososphaerota</taxon>
        <taxon>Candidatus Caldarchaeales</taxon>
        <taxon>Candidatus Caldarchaeaceae</taxon>
        <taxon>Candidatus Caldarchaeum</taxon>
    </lineage>
</organism>